<keyword evidence="1" id="KW-0812">Transmembrane</keyword>
<gene>
    <name evidence="2" type="ORF">EC518_05870</name>
</gene>
<name>A0A438XP03_HELPX</name>
<evidence type="ECO:0000313" key="2">
    <source>
        <dbReference type="EMBL" id="RVZ39629.1"/>
    </source>
</evidence>
<comment type="caution">
    <text evidence="2">The sequence shown here is derived from an EMBL/GenBank/DDBJ whole genome shotgun (WGS) entry which is preliminary data.</text>
</comment>
<sequence length="62" mass="6900">RISAMLINGYSVAVDALAEKYRVNITQNFNAPKGVTFVKVVVYILLLTLLGAFLGLYFFKKS</sequence>
<evidence type="ECO:0000256" key="1">
    <source>
        <dbReference type="SAM" id="Phobius"/>
    </source>
</evidence>
<feature type="non-terminal residue" evidence="2">
    <location>
        <position position="1"/>
    </location>
</feature>
<reference evidence="2 3" key="1">
    <citation type="submission" date="2018-11" db="EMBL/GenBank/DDBJ databases">
        <title>Genetic determinants and prediction of antibiotic resistance phenotypes in Helicobacter pylori.</title>
        <authorList>
            <person name="Wagner K."/>
        </authorList>
    </citation>
    <scope>NUCLEOTIDE SEQUENCE [LARGE SCALE GENOMIC DNA]</scope>
    <source>
        <strain evidence="2 3">ZH70</strain>
    </source>
</reference>
<dbReference type="EMBL" id="RJGP01000255">
    <property type="protein sequence ID" value="RVZ39629.1"/>
    <property type="molecule type" value="Genomic_DNA"/>
</dbReference>
<organism evidence="2 3">
    <name type="scientific">Helicobacter pylori</name>
    <name type="common">Campylobacter pylori</name>
    <dbReference type="NCBI Taxonomy" id="210"/>
    <lineage>
        <taxon>Bacteria</taxon>
        <taxon>Pseudomonadati</taxon>
        <taxon>Campylobacterota</taxon>
        <taxon>Epsilonproteobacteria</taxon>
        <taxon>Campylobacterales</taxon>
        <taxon>Helicobacteraceae</taxon>
        <taxon>Helicobacter</taxon>
    </lineage>
</organism>
<keyword evidence="1" id="KW-0472">Membrane</keyword>
<feature type="transmembrane region" description="Helical" evidence="1">
    <location>
        <begin position="40"/>
        <end position="59"/>
    </location>
</feature>
<dbReference type="AlphaFoldDB" id="A0A438XP03"/>
<proteinExistence type="predicted"/>
<accession>A0A438XP03</accession>
<keyword evidence="1" id="KW-1133">Transmembrane helix</keyword>
<dbReference type="Proteomes" id="UP000289022">
    <property type="component" value="Unassembled WGS sequence"/>
</dbReference>
<protein>
    <submittedName>
        <fullName evidence="2">Uncharacterized protein</fullName>
    </submittedName>
</protein>
<evidence type="ECO:0000313" key="3">
    <source>
        <dbReference type="Proteomes" id="UP000289022"/>
    </source>
</evidence>